<dbReference type="AlphaFoldDB" id="A0A9E8NCS2"/>
<name>A0A9E8NCS2_9BACT</name>
<evidence type="ECO:0000259" key="1">
    <source>
        <dbReference type="SMART" id="SM00471"/>
    </source>
</evidence>
<keyword evidence="3" id="KW-1185">Reference proteome</keyword>
<reference evidence="2" key="1">
    <citation type="submission" date="2022-11" db="EMBL/GenBank/DDBJ databases">
        <title>Dyadobacter pollutisoli sp. nov., isolated from plastic dumped soil.</title>
        <authorList>
            <person name="Kim J.M."/>
            <person name="Kim K.R."/>
            <person name="Lee J.K."/>
            <person name="Hao L."/>
            <person name="Jeon C.O."/>
        </authorList>
    </citation>
    <scope>NUCLEOTIDE SEQUENCE</scope>
    <source>
        <strain evidence="2">U1</strain>
    </source>
</reference>
<dbReference type="RefSeq" id="WP_244819672.1">
    <property type="nucleotide sequence ID" value="NZ_CP112998.1"/>
</dbReference>
<evidence type="ECO:0000313" key="3">
    <source>
        <dbReference type="Proteomes" id="UP001164653"/>
    </source>
</evidence>
<sequence length="194" mass="22116">MNVEQAKSYITGELRASLDTTLYYHGFHHTLDVTNAALRLAEAEHIREREALQLLETAALFHDSGFLNTYNGHEQEGCRIVSQVLPDFEFSEKQIAVICGMIMATKIPQAPQTLLEKIICDADLDYLGRDDFEQVAATLFEELKIRGMVTDISTWNQIQVRFLETHQYWTSSAQSWRDAAKQAHLKSLKATVLR</sequence>
<proteinExistence type="predicted"/>
<dbReference type="InterPro" id="IPR003607">
    <property type="entry name" value="HD/PDEase_dom"/>
</dbReference>
<protein>
    <submittedName>
        <fullName evidence="2">HD domain-containing protein</fullName>
    </submittedName>
</protein>
<dbReference type="SUPFAM" id="SSF109604">
    <property type="entry name" value="HD-domain/PDEase-like"/>
    <property type="match status" value="1"/>
</dbReference>
<gene>
    <name evidence="2" type="ORF">ON006_10175</name>
</gene>
<dbReference type="KEGG" id="dpf:ON006_10175"/>
<dbReference type="CDD" id="cd00077">
    <property type="entry name" value="HDc"/>
    <property type="match status" value="1"/>
</dbReference>
<dbReference type="SMART" id="SM00471">
    <property type="entry name" value="HDc"/>
    <property type="match status" value="1"/>
</dbReference>
<accession>A0A9E8NCS2</accession>
<dbReference type="Gene3D" id="1.10.3210.10">
    <property type="entry name" value="Hypothetical protein af1432"/>
    <property type="match status" value="1"/>
</dbReference>
<dbReference type="InterPro" id="IPR006674">
    <property type="entry name" value="HD_domain"/>
</dbReference>
<organism evidence="2 3">
    <name type="scientific">Dyadobacter pollutisoli</name>
    <dbReference type="NCBI Taxonomy" id="2910158"/>
    <lineage>
        <taxon>Bacteria</taxon>
        <taxon>Pseudomonadati</taxon>
        <taxon>Bacteroidota</taxon>
        <taxon>Cytophagia</taxon>
        <taxon>Cytophagales</taxon>
        <taxon>Spirosomataceae</taxon>
        <taxon>Dyadobacter</taxon>
    </lineage>
</organism>
<dbReference type="Pfam" id="PF01966">
    <property type="entry name" value="HD"/>
    <property type="match status" value="1"/>
</dbReference>
<evidence type="ECO:0000313" key="2">
    <source>
        <dbReference type="EMBL" id="WAC14305.1"/>
    </source>
</evidence>
<dbReference type="EMBL" id="CP112998">
    <property type="protein sequence ID" value="WAC14305.1"/>
    <property type="molecule type" value="Genomic_DNA"/>
</dbReference>
<feature type="domain" description="HD/PDEase" evidence="1">
    <location>
        <begin position="22"/>
        <end position="136"/>
    </location>
</feature>
<dbReference type="Proteomes" id="UP001164653">
    <property type="component" value="Chromosome"/>
</dbReference>